<dbReference type="GO" id="GO:0016853">
    <property type="term" value="F:isomerase activity"/>
    <property type="evidence" value="ECO:0007669"/>
    <property type="project" value="UniProtKB-KW"/>
</dbReference>
<name>A0A841MR41_9BACT</name>
<gene>
    <name evidence="2" type="ORF">FHS59_003742</name>
</gene>
<dbReference type="AlphaFoldDB" id="A0A841MR41"/>
<evidence type="ECO:0000313" key="2">
    <source>
        <dbReference type="EMBL" id="MBB6328099.1"/>
    </source>
</evidence>
<keyword evidence="1" id="KW-0812">Transmembrane</keyword>
<dbReference type="Proteomes" id="UP000588604">
    <property type="component" value="Unassembled WGS sequence"/>
</dbReference>
<accession>A0A841MR41</accession>
<comment type="caution">
    <text evidence="2">The sequence shown here is derived from an EMBL/GenBank/DDBJ whole genome shotgun (WGS) entry which is preliminary data.</text>
</comment>
<keyword evidence="1" id="KW-1133">Transmembrane helix</keyword>
<organism evidence="2 3">
    <name type="scientific">Algoriphagus iocasae</name>
    <dbReference type="NCBI Taxonomy" id="1836499"/>
    <lineage>
        <taxon>Bacteria</taxon>
        <taxon>Pseudomonadati</taxon>
        <taxon>Bacteroidota</taxon>
        <taxon>Cytophagia</taxon>
        <taxon>Cytophagales</taxon>
        <taxon>Cyclobacteriaceae</taxon>
        <taxon>Algoriphagus</taxon>
    </lineage>
</organism>
<keyword evidence="3" id="KW-1185">Reference proteome</keyword>
<sequence length="161" mass="18760">MIHSESVNLMVSFFLVVGLAIPFAYTKFNFQNLPKTVNFQDFITQNNFKLSKVEKWKNHQMGFDSENNKLIYFRNGNYPLQTIIDLKEVKNISIHEHSHSIGTGRLKHEVIDYLGVKLQFLDTNHPAKMLEIYDQKLFPSMTAEKAIAKKWIGILQDRISK</sequence>
<protein>
    <submittedName>
        <fullName evidence="2">Topoisomerase IA-like protein</fullName>
    </submittedName>
</protein>
<dbReference type="EMBL" id="JACIJO010000003">
    <property type="protein sequence ID" value="MBB6328099.1"/>
    <property type="molecule type" value="Genomic_DNA"/>
</dbReference>
<dbReference type="RefSeq" id="WP_184496826.1">
    <property type="nucleotide sequence ID" value="NZ_JACIJO010000003.1"/>
</dbReference>
<feature type="transmembrane region" description="Helical" evidence="1">
    <location>
        <begin position="6"/>
        <end position="25"/>
    </location>
</feature>
<keyword evidence="2" id="KW-0413">Isomerase</keyword>
<evidence type="ECO:0000313" key="3">
    <source>
        <dbReference type="Proteomes" id="UP000588604"/>
    </source>
</evidence>
<keyword evidence="1" id="KW-0472">Membrane</keyword>
<reference evidence="2 3" key="1">
    <citation type="submission" date="2020-08" db="EMBL/GenBank/DDBJ databases">
        <title>Genomic Encyclopedia of Type Strains, Phase IV (KMG-IV): sequencing the most valuable type-strain genomes for metagenomic binning, comparative biology and taxonomic classification.</title>
        <authorList>
            <person name="Goeker M."/>
        </authorList>
    </citation>
    <scope>NUCLEOTIDE SEQUENCE [LARGE SCALE GENOMIC DNA]</scope>
    <source>
        <strain evidence="2 3">DSM 102044</strain>
    </source>
</reference>
<proteinExistence type="predicted"/>
<evidence type="ECO:0000256" key="1">
    <source>
        <dbReference type="SAM" id="Phobius"/>
    </source>
</evidence>